<evidence type="ECO:0000313" key="6">
    <source>
        <dbReference type="EMBL" id="MEN2789530.1"/>
    </source>
</evidence>
<comment type="similarity">
    <text evidence="1">Belongs to the CFA/CMAS family.</text>
</comment>
<dbReference type="GO" id="GO:0008168">
    <property type="term" value="F:methyltransferase activity"/>
    <property type="evidence" value="ECO:0007669"/>
    <property type="project" value="UniProtKB-KW"/>
</dbReference>
<keyword evidence="7" id="KW-1185">Reference proteome</keyword>
<dbReference type="Gene3D" id="3.40.50.150">
    <property type="entry name" value="Vaccinia Virus protein VP39"/>
    <property type="match status" value="1"/>
</dbReference>
<dbReference type="Pfam" id="PF02353">
    <property type="entry name" value="CMAS"/>
    <property type="match status" value="1"/>
</dbReference>
<evidence type="ECO:0000256" key="2">
    <source>
        <dbReference type="ARBA" id="ARBA00022603"/>
    </source>
</evidence>
<organism evidence="6 7">
    <name type="scientific">Sphingomonas oligophenolica</name>
    <dbReference type="NCBI Taxonomy" id="301154"/>
    <lineage>
        <taxon>Bacteria</taxon>
        <taxon>Pseudomonadati</taxon>
        <taxon>Pseudomonadota</taxon>
        <taxon>Alphaproteobacteria</taxon>
        <taxon>Sphingomonadales</taxon>
        <taxon>Sphingomonadaceae</taxon>
        <taxon>Sphingomonas</taxon>
    </lineage>
</organism>
<evidence type="ECO:0000256" key="4">
    <source>
        <dbReference type="ARBA" id="ARBA00022691"/>
    </source>
</evidence>
<keyword evidence="5" id="KW-0443">Lipid metabolism</keyword>
<dbReference type="InterPro" id="IPR050723">
    <property type="entry name" value="CFA/CMAS"/>
</dbReference>
<keyword evidence="4" id="KW-0949">S-adenosyl-L-methionine</keyword>
<dbReference type="EMBL" id="JBDIME010000004">
    <property type="protein sequence ID" value="MEN2789530.1"/>
    <property type="molecule type" value="Genomic_DNA"/>
</dbReference>
<proteinExistence type="inferred from homology"/>
<dbReference type="SUPFAM" id="SSF53335">
    <property type="entry name" value="S-adenosyl-L-methionine-dependent methyltransferases"/>
    <property type="match status" value="1"/>
</dbReference>
<protein>
    <submittedName>
        <fullName evidence="6">Cyclopropane-fatty-acyl-phospholipid synthase family protein</fullName>
        <ecNumber evidence="6">2.1.1.-</ecNumber>
    </submittedName>
</protein>
<dbReference type="EC" id="2.1.1.-" evidence="6"/>
<dbReference type="CDD" id="cd02440">
    <property type="entry name" value="AdoMet_MTases"/>
    <property type="match status" value="1"/>
</dbReference>
<name>A0ABU9Y182_9SPHN</name>
<dbReference type="PIRSF" id="PIRSF003085">
    <property type="entry name" value="CMAS"/>
    <property type="match status" value="1"/>
</dbReference>
<evidence type="ECO:0000313" key="7">
    <source>
        <dbReference type="Proteomes" id="UP001419910"/>
    </source>
</evidence>
<gene>
    <name evidence="6" type="ORF">ABC974_07835</name>
</gene>
<comment type="caution">
    <text evidence="6">The sequence shown here is derived from an EMBL/GenBank/DDBJ whole genome shotgun (WGS) entry which is preliminary data.</text>
</comment>
<sequence>MPGKDQSRASLPLLGALLPDLIRVGELTIIDARGGRSRFGPGGSGPKVVIRLHDRLLPIRLALDPMLATGEAYMDGSLTVEQGDVRDFLLVATTGLESVHRTRSSWVIPTLLRLGERLTPANGRRRARRNVEHHYDLPPELYDLFLDRDHLYSCAYFRTGSESLEEAQQAKMQHIMAKLLLGPDKRVLDIGCGWGALATTIVEETGASVTGLTLSAEQLASANARAQRRHVADKAQFVLRDYRDEQERYDRIVSVGMLEHVGRHHLDAYFSKVAGLLEEDGVGLIHSIGSAIGASDPRASKDRWMDRYIFPGGYIPALSDVMPAAERAGLWITDVEVLRLHYAETLRCWWERFQARRGEAAALMGERFCRMWEFYLASAETGFRNGRLMVFQLQLSRSREAVPLTRDYIAEAEGRFETPAGRRRVGAA</sequence>
<dbReference type="PANTHER" id="PTHR43667:SF1">
    <property type="entry name" value="CYCLOPROPANE-FATTY-ACYL-PHOSPHOLIPID SYNTHASE"/>
    <property type="match status" value="1"/>
</dbReference>
<keyword evidence="3 6" id="KW-0808">Transferase</keyword>
<dbReference type="InterPro" id="IPR029063">
    <property type="entry name" value="SAM-dependent_MTases_sf"/>
</dbReference>
<evidence type="ECO:0000256" key="5">
    <source>
        <dbReference type="ARBA" id="ARBA00023098"/>
    </source>
</evidence>
<dbReference type="GO" id="GO:0032259">
    <property type="term" value="P:methylation"/>
    <property type="evidence" value="ECO:0007669"/>
    <property type="project" value="UniProtKB-KW"/>
</dbReference>
<dbReference type="InterPro" id="IPR003333">
    <property type="entry name" value="CMAS"/>
</dbReference>
<dbReference type="PANTHER" id="PTHR43667">
    <property type="entry name" value="CYCLOPROPANE-FATTY-ACYL-PHOSPHOLIPID SYNTHASE"/>
    <property type="match status" value="1"/>
</dbReference>
<keyword evidence="2 6" id="KW-0489">Methyltransferase</keyword>
<accession>A0ABU9Y182</accession>
<dbReference type="Proteomes" id="UP001419910">
    <property type="component" value="Unassembled WGS sequence"/>
</dbReference>
<dbReference type="RefSeq" id="WP_343887170.1">
    <property type="nucleotide sequence ID" value="NZ_BAAAEH010000002.1"/>
</dbReference>
<reference evidence="6 7" key="1">
    <citation type="submission" date="2024-05" db="EMBL/GenBank/DDBJ databases">
        <authorList>
            <person name="Liu Q."/>
            <person name="Xin Y.-H."/>
        </authorList>
    </citation>
    <scope>NUCLEOTIDE SEQUENCE [LARGE SCALE GENOMIC DNA]</scope>
    <source>
        <strain evidence="6 7">CGMCC 1.10181</strain>
    </source>
</reference>
<evidence type="ECO:0000256" key="3">
    <source>
        <dbReference type="ARBA" id="ARBA00022679"/>
    </source>
</evidence>
<evidence type="ECO:0000256" key="1">
    <source>
        <dbReference type="ARBA" id="ARBA00010815"/>
    </source>
</evidence>